<feature type="transmembrane region" description="Helical" evidence="4">
    <location>
        <begin position="243"/>
        <end position="262"/>
    </location>
</feature>
<dbReference type="SUPFAM" id="SSF46894">
    <property type="entry name" value="C-terminal effector domain of the bipartite response regulators"/>
    <property type="match status" value="1"/>
</dbReference>
<dbReference type="PANTHER" id="PTHR44688:SF16">
    <property type="entry name" value="DNA-BINDING TRANSCRIPTIONAL ACTIVATOR DEVR_DOSR"/>
    <property type="match status" value="1"/>
</dbReference>
<dbReference type="AlphaFoldDB" id="A0A3N0AHY6"/>
<feature type="transmembrane region" description="Helical" evidence="4">
    <location>
        <begin position="213"/>
        <end position="231"/>
    </location>
</feature>
<evidence type="ECO:0000313" key="7">
    <source>
        <dbReference type="Proteomes" id="UP000267368"/>
    </source>
</evidence>
<keyword evidence="4" id="KW-1133">Transmembrane helix</keyword>
<accession>A0A3N0AHY6</accession>
<protein>
    <submittedName>
        <fullName evidence="6">Helix-turn-helix transcriptional regulator</fullName>
    </submittedName>
</protein>
<dbReference type="InterPro" id="IPR000792">
    <property type="entry name" value="Tscrpt_reg_LuxR_C"/>
</dbReference>
<dbReference type="PROSITE" id="PS00622">
    <property type="entry name" value="HTH_LUXR_1"/>
    <property type="match status" value="1"/>
</dbReference>
<evidence type="ECO:0000313" key="6">
    <source>
        <dbReference type="EMBL" id="RNL21753.1"/>
    </source>
</evidence>
<dbReference type="CDD" id="cd06170">
    <property type="entry name" value="LuxR_C_like"/>
    <property type="match status" value="1"/>
</dbReference>
<dbReference type="PANTHER" id="PTHR44688">
    <property type="entry name" value="DNA-BINDING TRANSCRIPTIONAL ACTIVATOR DEVR_DOSR"/>
    <property type="match status" value="1"/>
</dbReference>
<feature type="transmembrane region" description="Helical" evidence="4">
    <location>
        <begin position="132"/>
        <end position="155"/>
    </location>
</feature>
<feature type="domain" description="HTH luxR-type" evidence="5">
    <location>
        <begin position="376"/>
        <end position="441"/>
    </location>
</feature>
<dbReference type="InterPro" id="IPR016032">
    <property type="entry name" value="Sig_transdc_resp-reg_C-effctor"/>
</dbReference>
<keyword evidence="1" id="KW-0805">Transcription regulation</keyword>
<feature type="transmembrane region" description="Helical" evidence="4">
    <location>
        <begin position="48"/>
        <end position="66"/>
    </location>
</feature>
<feature type="transmembrane region" description="Helical" evidence="4">
    <location>
        <begin position="268"/>
        <end position="293"/>
    </location>
</feature>
<feature type="transmembrane region" description="Helical" evidence="4">
    <location>
        <begin position="105"/>
        <end position="126"/>
    </location>
</feature>
<evidence type="ECO:0000256" key="3">
    <source>
        <dbReference type="ARBA" id="ARBA00023163"/>
    </source>
</evidence>
<evidence type="ECO:0000259" key="5">
    <source>
        <dbReference type="PROSITE" id="PS50043"/>
    </source>
</evidence>
<feature type="transmembrane region" description="Helical" evidence="4">
    <location>
        <begin position="72"/>
        <end position="93"/>
    </location>
</feature>
<dbReference type="OrthoDB" id="483at2"/>
<organism evidence="6 7">
    <name type="scientific">Slackia faecicanis</name>
    <dbReference type="NCBI Taxonomy" id="255723"/>
    <lineage>
        <taxon>Bacteria</taxon>
        <taxon>Bacillati</taxon>
        <taxon>Actinomycetota</taxon>
        <taxon>Coriobacteriia</taxon>
        <taxon>Eggerthellales</taxon>
        <taxon>Eggerthellaceae</taxon>
        <taxon>Slackia</taxon>
    </lineage>
</organism>
<reference evidence="7" key="1">
    <citation type="submission" date="2018-05" db="EMBL/GenBank/DDBJ databases">
        <title>Genome Sequencing of selected type strains of the family Eggerthellaceae.</title>
        <authorList>
            <person name="Danylec N."/>
            <person name="Stoll D.A."/>
            <person name="Doetsch A."/>
            <person name="Huch M."/>
        </authorList>
    </citation>
    <scope>NUCLEOTIDE SEQUENCE [LARGE SCALE GENOMIC DNA]</scope>
    <source>
        <strain evidence="7">DSM 17537</strain>
    </source>
</reference>
<dbReference type="Pfam" id="PF00196">
    <property type="entry name" value="GerE"/>
    <property type="match status" value="1"/>
</dbReference>
<dbReference type="GO" id="GO:0003677">
    <property type="term" value="F:DNA binding"/>
    <property type="evidence" value="ECO:0007669"/>
    <property type="project" value="UniProtKB-KW"/>
</dbReference>
<gene>
    <name evidence="6" type="ORF">DMP07_01070</name>
</gene>
<feature type="transmembrane region" description="Helical" evidence="4">
    <location>
        <begin position="335"/>
        <end position="352"/>
    </location>
</feature>
<dbReference type="GO" id="GO:0006355">
    <property type="term" value="P:regulation of DNA-templated transcription"/>
    <property type="evidence" value="ECO:0007669"/>
    <property type="project" value="InterPro"/>
</dbReference>
<keyword evidence="7" id="KW-1185">Reference proteome</keyword>
<evidence type="ECO:0000256" key="4">
    <source>
        <dbReference type="SAM" id="Phobius"/>
    </source>
</evidence>
<dbReference type="PRINTS" id="PR00038">
    <property type="entry name" value="HTHLUXR"/>
</dbReference>
<dbReference type="Proteomes" id="UP000267368">
    <property type="component" value="Unassembled WGS sequence"/>
</dbReference>
<feature type="transmembrane region" description="Helical" evidence="4">
    <location>
        <begin position="184"/>
        <end position="201"/>
    </location>
</feature>
<dbReference type="EMBL" id="QICB01000001">
    <property type="protein sequence ID" value="RNL21753.1"/>
    <property type="molecule type" value="Genomic_DNA"/>
</dbReference>
<keyword evidence="3" id="KW-0804">Transcription</keyword>
<feature type="transmembrane region" description="Helical" evidence="4">
    <location>
        <begin position="305"/>
        <end position="323"/>
    </location>
</feature>
<keyword evidence="2" id="KW-0238">DNA-binding</keyword>
<dbReference type="SMART" id="SM00421">
    <property type="entry name" value="HTH_LUXR"/>
    <property type="match status" value="1"/>
</dbReference>
<proteinExistence type="predicted"/>
<dbReference type="InterPro" id="IPR036388">
    <property type="entry name" value="WH-like_DNA-bd_sf"/>
</dbReference>
<comment type="caution">
    <text evidence="6">The sequence shown here is derived from an EMBL/GenBank/DDBJ whole genome shotgun (WGS) entry which is preliminary data.</text>
</comment>
<keyword evidence="4" id="KW-0812">Transmembrane</keyword>
<sequence>MGANKAFALGGVAIERADLLATLFGMVAAFCVMTALPRLAGRVLASDAAIAACAAMLTAGAFAPRLSGSLDIAGAGLEAFLVGLPMAVLLVAWGRVLGLSSPRVAACEIFASTGIAAAACFIASFFGEGASVVLAAALPAASAGVLLVAGVGSAASQRGLESASRPGAFDERGGSGVAALSRRMLVGAVMFGLAAGLMETFRSNPGASSTPTLPATLLILSLFCAAALQSLRGGAEERSLGNTYRIAILVMMAGFLFTPALYESGVPGEAIVLAGCLGLMASFIALFIAVSVLRGIDSALAFCRGFGALYLGEAAGIAAGNVIDGFGANVAVQHGMLAFAGLAALIAYLFLFTESDFRALSAIVDAGSAEDAMHDAIVEQAGLSKREAEVLALALRGRTNERIAQELVVAKSTVDTHLRRIYSKAGVHSRQELIDYGENLVRSARPRG</sequence>
<keyword evidence="4" id="KW-0472">Membrane</keyword>
<dbReference type="Gene3D" id="1.10.10.10">
    <property type="entry name" value="Winged helix-like DNA-binding domain superfamily/Winged helix DNA-binding domain"/>
    <property type="match status" value="1"/>
</dbReference>
<feature type="transmembrane region" description="Helical" evidence="4">
    <location>
        <begin position="19"/>
        <end position="36"/>
    </location>
</feature>
<evidence type="ECO:0000256" key="2">
    <source>
        <dbReference type="ARBA" id="ARBA00023125"/>
    </source>
</evidence>
<evidence type="ECO:0000256" key="1">
    <source>
        <dbReference type="ARBA" id="ARBA00023015"/>
    </source>
</evidence>
<name>A0A3N0AHY6_9ACTN</name>
<dbReference type="PROSITE" id="PS50043">
    <property type="entry name" value="HTH_LUXR_2"/>
    <property type="match status" value="1"/>
</dbReference>